<proteinExistence type="predicted"/>
<dbReference type="AlphaFoldDB" id="A0A256GU30"/>
<organism evidence="1 2">
    <name type="scientific">Brucella lupini</name>
    <dbReference type="NCBI Taxonomy" id="255457"/>
    <lineage>
        <taxon>Bacteria</taxon>
        <taxon>Pseudomonadati</taxon>
        <taxon>Pseudomonadota</taxon>
        <taxon>Alphaproteobacteria</taxon>
        <taxon>Hyphomicrobiales</taxon>
        <taxon>Brucellaceae</taxon>
        <taxon>Brucella/Ochrobactrum group</taxon>
        <taxon>Brucella</taxon>
    </lineage>
</organism>
<evidence type="ECO:0000313" key="1">
    <source>
        <dbReference type="EMBL" id="OYR30639.1"/>
    </source>
</evidence>
<evidence type="ECO:0000313" key="2">
    <source>
        <dbReference type="Proteomes" id="UP000216363"/>
    </source>
</evidence>
<name>A0A256GU30_9HYPH</name>
<gene>
    <name evidence="1" type="ORF">CES86_1964</name>
</gene>
<sequence length="58" mass="6540">MIFRHQPNERIADFNFWYVTSFLGSHADCGYLSSGDIKTLCHPHSLSRSAARPASVML</sequence>
<dbReference type="EMBL" id="NNRN01000044">
    <property type="protein sequence ID" value="OYR30639.1"/>
    <property type="molecule type" value="Genomic_DNA"/>
</dbReference>
<reference evidence="1 2" key="1">
    <citation type="submission" date="2017-07" db="EMBL/GenBank/DDBJ databases">
        <title>Draft genome of Ochrobactrum lupini type strain LUP21.</title>
        <authorList>
            <person name="Krzyzanowska D.M."/>
            <person name="Jafra S."/>
        </authorList>
    </citation>
    <scope>NUCLEOTIDE SEQUENCE [LARGE SCALE GENOMIC DNA]</scope>
    <source>
        <strain evidence="1 2">LUP21</strain>
    </source>
</reference>
<dbReference type="Proteomes" id="UP000216363">
    <property type="component" value="Unassembled WGS sequence"/>
</dbReference>
<accession>A0A256GU30</accession>
<comment type="caution">
    <text evidence="1">The sequence shown here is derived from an EMBL/GenBank/DDBJ whole genome shotgun (WGS) entry which is preliminary data.</text>
</comment>
<protein>
    <submittedName>
        <fullName evidence="1">Uncharacterized protein</fullName>
    </submittedName>
</protein>